<dbReference type="AlphaFoldDB" id="A0A1C0YUM9"/>
<feature type="coiled-coil region" evidence="1">
    <location>
        <begin position="823"/>
        <end position="879"/>
    </location>
</feature>
<evidence type="ECO:0000259" key="2">
    <source>
        <dbReference type="Pfam" id="PF13086"/>
    </source>
</evidence>
<keyword evidence="5" id="KW-1185">Reference proteome</keyword>
<keyword evidence="1" id="KW-0175">Coiled coil</keyword>
<dbReference type="PANTHER" id="PTHR10887:SF495">
    <property type="entry name" value="HELICASE SENATAXIN ISOFORM X1-RELATED"/>
    <property type="match status" value="1"/>
</dbReference>
<accession>A0A1C0YUM9</accession>
<organism evidence="4 5">
    <name type="scientific">Caryophanon latum</name>
    <dbReference type="NCBI Taxonomy" id="33977"/>
    <lineage>
        <taxon>Bacteria</taxon>
        <taxon>Bacillati</taxon>
        <taxon>Bacillota</taxon>
        <taxon>Bacilli</taxon>
        <taxon>Bacillales</taxon>
        <taxon>Caryophanaceae</taxon>
        <taxon>Caryophanon</taxon>
    </lineage>
</organism>
<dbReference type="Pfam" id="PF13087">
    <property type="entry name" value="AAA_12"/>
    <property type="match status" value="1"/>
</dbReference>
<dbReference type="SUPFAM" id="SSF52540">
    <property type="entry name" value="P-loop containing nucleoside triphosphate hydrolases"/>
    <property type="match status" value="1"/>
</dbReference>
<feature type="coiled-coil region" evidence="1">
    <location>
        <begin position="714"/>
        <end position="741"/>
    </location>
</feature>
<gene>
    <name evidence="4" type="ORF">A6K76_02165</name>
</gene>
<dbReference type="InterPro" id="IPR041679">
    <property type="entry name" value="DNA2/NAM7-like_C"/>
</dbReference>
<feature type="domain" description="DNA2/NAM7 helicase-like C-terminal" evidence="3">
    <location>
        <begin position="1006"/>
        <end position="1219"/>
    </location>
</feature>
<dbReference type="InterPro" id="IPR027417">
    <property type="entry name" value="P-loop_NTPase"/>
</dbReference>
<dbReference type="InterPro" id="IPR045055">
    <property type="entry name" value="DNA2/NAM7-like"/>
</dbReference>
<dbReference type="Gene3D" id="3.40.50.300">
    <property type="entry name" value="P-loop containing nucleotide triphosphate hydrolases"/>
    <property type="match status" value="3"/>
</dbReference>
<evidence type="ECO:0000313" key="4">
    <source>
        <dbReference type="EMBL" id="OCS90878.1"/>
    </source>
</evidence>
<feature type="coiled-coil region" evidence="1">
    <location>
        <begin position="546"/>
        <end position="573"/>
    </location>
</feature>
<evidence type="ECO:0000256" key="1">
    <source>
        <dbReference type="SAM" id="Coils"/>
    </source>
</evidence>
<comment type="caution">
    <text evidence="4">The sequence shown here is derived from an EMBL/GenBank/DDBJ whole genome shotgun (WGS) entry which is preliminary data.</text>
</comment>
<dbReference type="GO" id="GO:0004386">
    <property type="term" value="F:helicase activity"/>
    <property type="evidence" value="ECO:0007669"/>
    <property type="project" value="InterPro"/>
</dbReference>
<evidence type="ECO:0008006" key="6">
    <source>
        <dbReference type="Google" id="ProtNLM"/>
    </source>
</evidence>
<dbReference type="Pfam" id="PF13086">
    <property type="entry name" value="AAA_11"/>
    <property type="match status" value="2"/>
</dbReference>
<feature type="domain" description="DNA2/NAM7 helicase helicase" evidence="2">
    <location>
        <begin position="831"/>
        <end position="976"/>
    </location>
</feature>
<dbReference type="EMBL" id="MATO01000034">
    <property type="protein sequence ID" value="OCS90878.1"/>
    <property type="molecule type" value="Genomic_DNA"/>
</dbReference>
<dbReference type="PANTHER" id="PTHR10887">
    <property type="entry name" value="DNA2/NAM7 HELICASE FAMILY"/>
    <property type="match status" value="1"/>
</dbReference>
<evidence type="ECO:0000313" key="5">
    <source>
        <dbReference type="Proteomes" id="UP000093482"/>
    </source>
</evidence>
<proteinExistence type="predicted"/>
<protein>
    <recommendedName>
        <fullName evidence="6">DNA helicase</fullName>
    </recommendedName>
</protein>
<reference evidence="4 5" key="1">
    <citation type="submission" date="2016-07" db="EMBL/GenBank/DDBJ databases">
        <title>Caryophanon latum genome sequencing.</title>
        <authorList>
            <person name="Verma A."/>
            <person name="Pal Y."/>
            <person name="Krishnamurthi S."/>
        </authorList>
    </citation>
    <scope>NUCLEOTIDE SEQUENCE [LARGE SCALE GENOMIC DNA]</scope>
    <source>
        <strain evidence="4 5">DSM 14151</strain>
    </source>
</reference>
<name>A0A1C0YUM9_9BACL</name>
<sequence>MVDNFLHAVQQCTLNITTKAKDALEALFPSAHFLFDTQKELLTYVEKRTSTKPGETHVTLYIDARENPFIAAQLNGRIAVLNAVLRNSGFLATNFYIADNRFPLKTTRRLHARISLNTHTTNAEMPIPFYKAMRQLPDVELQQQVIKKRIASWEGYLHIQEQNATIDDFSTKYDDFSCNDDFTRMTLFVTQLSRKEWQQLKSLSASIQQFGDAIGDVINVNERRGTIELELQQKATALLRKRVFPKQKGTVTFSNFASLSQIRRLRRGFDDLAKGYAANSNLEDLLFDETPQIEPPKELVKLDFNNALNEFQQAAVIGAMSANDLYCIQGPPGTGKTTVIAEICYQNAKAGLTTLVASQSNLAVDNALSRLLKHKDIRILRYGRTESIEEEGKKFIEENIGHYWLDTTKAEMARHQFQEGAEKEALLVQKETAQQTLVALDLRIQVLHDAISQKATAKIELRRLNQQLSPLHASVDELATARKRLKQDVTKRSNEYNKVYHQRIELERYIDNSLDGKTLLQKIETLKHAIQQTQAKRTYLLERDKLDALTTQLQQLHESAAAAERNLHAVTETLHAVQHCENAASLQALLTAHAITLSAFSMNRLHVAYEAEHHAQQFMHLKKVNTRLMSAITFLQQQLGDVAHTILPAWIGNVSIEDIDELLDDVKQTLVAQQRVTYEQLAAHLAKLLGAKESLNTQGRALKSDADRYDQLWKSAYATVANELRNERDALQRNAAPLQQALDTLTAQHDDQQQLLSTFAEKIELPIAETPQMLALLANEYVNDYSTLQTSYDTVKQKQAEVEQLLLVEQPLKEAHDKERALLDDNLAQETALLEQIDALEQQRNDYKAMIAENVEEQLEEAEQQKIQATEQLHMIEQQLAELPKKHALQQKWRDMLNEATDYDLDEIKKLYIKHANVIGTTCVQSARKDFIDTYPQFDVVIIDEVSKATPPELLLPMLKGKKIILVGDHHQLPPLLGDDTLEETLEAVIAESSTFAQKDELEQLLRESLFERLFKALPATNKQMLAIQYRMHEHIMAGITPFYAHEQGGLRCGVPANARDHLLEGRFMTRDDHLLWLDLPSAPPYFEQRVKGGSSLFNEGELEIIRDVLLDLNDATKRAKEAGLMPDDAQKSVGVISFYGEQVKKITRLIQQELQLPHLQLRTGTVDKFQGMEMDVILVSMVRNIPEAQGHIGFARDYRRLNVAVSRARELCMMIGSVDMFTKKERQPKARAMYDTLYKTVAQQQGVRSVMEVI</sequence>
<feature type="domain" description="DNA2/NAM7 helicase helicase" evidence="2">
    <location>
        <begin position="308"/>
        <end position="497"/>
    </location>
</feature>
<dbReference type="InterPro" id="IPR041677">
    <property type="entry name" value="DNA2/NAM7_AAA_11"/>
</dbReference>
<dbReference type="Proteomes" id="UP000093482">
    <property type="component" value="Unassembled WGS sequence"/>
</dbReference>
<dbReference type="InterPro" id="IPR047187">
    <property type="entry name" value="SF1_C_Upf1"/>
</dbReference>
<dbReference type="CDD" id="cd18808">
    <property type="entry name" value="SF1_C_Upf1"/>
    <property type="match status" value="1"/>
</dbReference>
<evidence type="ECO:0000259" key="3">
    <source>
        <dbReference type="Pfam" id="PF13087"/>
    </source>
</evidence>